<reference evidence="11 12" key="1">
    <citation type="journal article" date="2017" name="Int. J. Syst. Evol. Microbiol.">
        <title>Bacillus notoginsengisoli sp. nov., a novel bacterium isolated from the rhizosphere of Panax notoginseng.</title>
        <authorList>
            <person name="Zhang M.Y."/>
            <person name="Cheng J."/>
            <person name="Cai Y."/>
            <person name="Zhang T.Y."/>
            <person name="Wu Y.Y."/>
            <person name="Manikprabhu D."/>
            <person name="Li W.J."/>
            <person name="Zhang Y.X."/>
        </authorList>
    </citation>
    <scope>NUCLEOTIDE SEQUENCE [LARGE SCALE GENOMIC DNA]</scope>
    <source>
        <strain evidence="11 12">JCM 30743</strain>
    </source>
</reference>
<dbReference type="EMBL" id="QWEG01000008">
    <property type="protein sequence ID" value="RHW38976.1"/>
    <property type="molecule type" value="Genomic_DNA"/>
</dbReference>
<protein>
    <recommendedName>
        <fullName evidence="8 9">Multifunctional fusion protein</fullName>
    </recommendedName>
    <domain>
        <recommendedName>
            <fullName evidence="9">Peptide methionine sulfoxide reductase MsrA</fullName>
            <shortName evidence="9">Protein-methionine-S-oxide reductase</shortName>
            <ecNumber evidence="9">1.8.4.11</ecNumber>
        </recommendedName>
        <alternativeName>
            <fullName evidence="9">Peptide-methionine (S)-S-oxide reductase</fullName>
            <shortName evidence="9">Peptide Met(O) reductase</shortName>
        </alternativeName>
    </domain>
    <domain>
        <recommendedName>
            <fullName evidence="8">Peptide methionine sulfoxide reductase MsrB</fullName>
            <ecNumber evidence="8">1.8.4.12</ecNumber>
        </recommendedName>
        <alternativeName>
            <fullName evidence="8">Peptide-methionine (R)-S-oxide reductase</fullName>
        </alternativeName>
    </domain>
</protein>
<gene>
    <name evidence="9 11" type="primary">msrA</name>
    <name evidence="8" type="synonym">msrB</name>
    <name evidence="11" type="ORF">D1B31_13490</name>
</gene>
<name>A0A417YSQ5_9BACI</name>
<comment type="similarity">
    <text evidence="2 8">Belongs to the MsrB Met sulfoxide reductase family.</text>
</comment>
<dbReference type="SUPFAM" id="SSF55068">
    <property type="entry name" value="Peptide methionine sulfoxide reductase"/>
    <property type="match status" value="1"/>
</dbReference>
<dbReference type="NCBIfam" id="TIGR00357">
    <property type="entry name" value="peptide-methionine (R)-S-oxide reductase MsrB"/>
    <property type="match status" value="1"/>
</dbReference>
<dbReference type="Pfam" id="PF01625">
    <property type="entry name" value="PMSR"/>
    <property type="match status" value="1"/>
</dbReference>
<evidence type="ECO:0000256" key="9">
    <source>
        <dbReference type="HAMAP-Rule" id="MF_01401"/>
    </source>
</evidence>
<evidence type="ECO:0000313" key="11">
    <source>
        <dbReference type="EMBL" id="RHW38976.1"/>
    </source>
</evidence>
<dbReference type="InterPro" id="IPR036509">
    <property type="entry name" value="Met_Sox_Rdtase_MsrA_sf"/>
</dbReference>
<dbReference type="AlphaFoldDB" id="A0A417YSQ5"/>
<dbReference type="GO" id="GO:0008113">
    <property type="term" value="F:peptide-methionine (S)-S-oxide reductase activity"/>
    <property type="evidence" value="ECO:0007669"/>
    <property type="project" value="UniProtKB-UniRule"/>
</dbReference>
<dbReference type="FunFam" id="3.30.1060.10:FF:000003">
    <property type="entry name" value="Peptide methionine sulfoxide reductase MsrA"/>
    <property type="match status" value="1"/>
</dbReference>
<dbReference type="PANTHER" id="PTHR43774:SF1">
    <property type="entry name" value="PEPTIDE METHIONINE SULFOXIDE REDUCTASE MSRA 2"/>
    <property type="match status" value="1"/>
</dbReference>
<comment type="similarity">
    <text evidence="1 9">Belongs to the MsrA Met sulfoxide reductase family.</text>
</comment>
<evidence type="ECO:0000256" key="3">
    <source>
        <dbReference type="ARBA" id="ARBA00023002"/>
    </source>
</evidence>
<keyword evidence="3 8" id="KW-0560">Oxidoreductase</keyword>
<comment type="catalytic activity">
    <reaction evidence="5 9">
        <text>L-methionyl-[protein] + [thioredoxin]-disulfide + H2O = L-methionyl-(S)-S-oxide-[protein] + [thioredoxin]-dithiol</text>
        <dbReference type="Rhea" id="RHEA:14217"/>
        <dbReference type="Rhea" id="RHEA-COMP:10698"/>
        <dbReference type="Rhea" id="RHEA-COMP:10700"/>
        <dbReference type="Rhea" id="RHEA-COMP:12313"/>
        <dbReference type="Rhea" id="RHEA-COMP:12315"/>
        <dbReference type="ChEBI" id="CHEBI:15377"/>
        <dbReference type="ChEBI" id="CHEBI:16044"/>
        <dbReference type="ChEBI" id="CHEBI:29950"/>
        <dbReference type="ChEBI" id="CHEBI:44120"/>
        <dbReference type="ChEBI" id="CHEBI:50058"/>
        <dbReference type="EC" id="1.8.4.11"/>
    </reaction>
</comment>
<feature type="active site" evidence="9">
    <location>
        <position position="14"/>
    </location>
</feature>
<dbReference type="HAMAP" id="MF_01400">
    <property type="entry name" value="MsrB"/>
    <property type="match status" value="1"/>
</dbReference>
<evidence type="ECO:0000256" key="4">
    <source>
        <dbReference type="ARBA" id="ARBA00023268"/>
    </source>
</evidence>
<dbReference type="PROSITE" id="PS51790">
    <property type="entry name" value="MSRB"/>
    <property type="match status" value="1"/>
</dbReference>
<dbReference type="Gene3D" id="3.30.1060.10">
    <property type="entry name" value="Peptide methionine sulphoxide reductase MsrA"/>
    <property type="match status" value="1"/>
</dbReference>
<dbReference type="InterPro" id="IPR002569">
    <property type="entry name" value="Met_Sox_Rdtase_MsrA_dom"/>
</dbReference>
<evidence type="ECO:0000256" key="7">
    <source>
        <dbReference type="ARBA" id="ARBA00048782"/>
    </source>
</evidence>
<evidence type="ECO:0000256" key="5">
    <source>
        <dbReference type="ARBA" id="ARBA00047806"/>
    </source>
</evidence>
<dbReference type="NCBIfam" id="TIGR00401">
    <property type="entry name" value="msrA"/>
    <property type="match status" value="1"/>
</dbReference>
<evidence type="ECO:0000256" key="1">
    <source>
        <dbReference type="ARBA" id="ARBA00005591"/>
    </source>
</evidence>
<dbReference type="Proteomes" id="UP000284416">
    <property type="component" value="Unassembled WGS sequence"/>
</dbReference>
<proteinExistence type="inferred from homology"/>
<feature type="active site" description="Nucleophile" evidence="8">
    <location>
        <position position="291"/>
    </location>
</feature>
<dbReference type="EC" id="1.8.4.11" evidence="9"/>
<accession>A0A417YSQ5</accession>
<dbReference type="PANTHER" id="PTHR43774">
    <property type="entry name" value="PEPTIDE METHIONINE SULFOXIDE REDUCTASE"/>
    <property type="match status" value="1"/>
</dbReference>
<dbReference type="HAMAP" id="MF_01401">
    <property type="entry name" value="MsrA"/>
    <property type="match status" value="1"/>
</dbReference>
<dbReference type="RefSeq" id="WP_118921309.1">
    <property type="nucleotide sequence ID" value="NZ_QWEG01000008.1"/>
</dbReference>
<dbReference type="InterPro" id="IPR011057">
    <property type="entry name" value="Mss4-like_sf"/>
</dbReference>
<dbReference type="GO" id="GO:0033743">
    <property type="term" value="F:peptide-methionine (R)-S-oxide reductase activity"/>
    <property type="evidence" value="ECO:0007669"/>
    <property type="project" value="UniProtKB-UniRule"/>
</dbReference>
<evidence type="ECO:0000313" key="12">
    <source>
        <dbReference type="Proteomes" id="UP000284416"/>
    </source>
</evidence>
<dbReference type="OrthoDB" id="4174719at2"/>
<comment type="catalytic activity">
    <reaction evidence="7 9">
        <text>[thioredoxin]-disulfide + L-methionine + H2O = L-methionine (S)-S-oxide + [thioredoxin]-dithiol</text>
        <dbReference type="Rhea" id="RHEA:19993"/>
        <dbReference type="Rhea" id="RHEA-COMP:10698"/>
        <dbReference type="Rhea" id="RHEA-COMP:10700"/>
        <dbReference type="ChEBI" id="CHEBI:15377"/>
        <dbReference type="ChEBI" id="CHEBI:29950"/>
        <dbReference type="ChEBI" id="CHEBI:50058"/>
        <dbReference type="ChEBI" id="CHEBI:57844"/>
        <dbReference type="ChEBI" id="CHEBI:58772"/>
        <dbReference type="EC" id="1.8.4.11"/>
    </reaction>
</comment>
<comment type="catalytic activity">
    <reaction evidence="6 8">
        <text>L-methionyl-[protein] + [thioredoxin]-disulfide + H2O = L-methionyl-(R)-S-oxide-[protein] + [thioredoxin]-dithiol</text>
        <dbReference type="Rhea" id="RHEA:24164"/>
        <dbReference type="Rhea" id="RHEA-COMP:10698"/>
        <dbReference type="Rhea" id="RHEA-COMP:10700"/>
        <dbReference type="Rhea" id="RHEA-COMP:12313"/>
        <dbReference type="Rhea" id="RHEA-COMP:12314"/>
        <dbReference type="ChEBI" id="CHEBI:15377"/>
        <dbReference type="ChEBI" id="CHEBI:16044"/>
        <dbReference type="ChEBI" id="CHEBI:29950"/>
        <dbReference type="ChEBI" id="CHEBI:45764"/>
        <dbReference type="ChEBI" id="CHEBI:50058"/>
        <dbReference type="EC" id="1.8.4.12"/>
    </reaction>
</comment>
<feature type="domain" description="MsrB" evidence="10">
    <location>
        <begin position="180"/>
        <end position="302"/>
    </location>
</feature>
<dbReference type="Gene3D" id="2.170.150.20">
    <property type="entry name" value="Peptide methionine sulfoxide reductase"/>
    <property type="match status" value="1"/>
</dbReference>
<evidence type="ECO:0000256" key="8">
    <source>
        <dbReference type="HAMAP-Rule" id="MF_01400"/>
    </source>
</evidence>
<dbReference type="EC" id="1.8.4.12" evidence="8"/>
<keyword evidence="12" id="KW-1185">Reference proteome</keyword>
<comment type="function">
    <text evidence="9">Has an important function as a repair enzyme for proteins that have been inactivated by oxidation. Catalyzes the reversible oxidation-reduction of methionine sulfoxide in proteins to methionine.</text>
</comment>
<dbReference type="FunFam" id="2.170.150.20:FF:000003">
    <property type="entry name" value="Peptide methionine sulfoxide reductase MsrB"/>
    <property type="match status" value="1"/>
</dbReference>
<comment type="caution">
    <text evidence="8">Lacks conserved residue(s) required for the propagation of feature annotation.</text>
</comment>
<keyword evidence="4" id="KW-0511">Multifunctional enzyme</keyword>
<evidence type="ECO:0000256" key="6">
    <source>
        <dbReference type="ARBA" id="ARBA00048488"/>
    </source>
</evidence>
<dbReference type="Pfam" id="PF01641">
    <property type="entry name" value="SelR"/>
    <property type="match status" value="1"/>
</dbReference>
<dbReference type="InterPro" id="IPR002579">
    <property type="entry name" value="Met_Sox_Rdtase_MsrB_dom"/>
</dbReference>
<comment type="caution">
    <text evidence="11">The sequence shown here is derived from an EMBL/GenBank/DDBJ whole genome shotgun (WGS) entry which is preliminary data.</text>
</comment>
<organism evidence="11 12">
    <name type="scientific">Neobacillus notoginsengisoli</name>
    <dbReference type="NCBI Taxonomy" id="1578198"/>
    <lineage>
        <taxon>Bacteria</taxon>
        <taxon>Bacillati</taxon>
        <taxon>Bacillota</taxon>
        <taxon>Bacilli</taxon>
        <taxon>Bacillales</taxon>
        <taxon>Bacillaceae</taxon>
        <taxon>Neobacillus</taxon>
    </lineage>
</organism>
<sequence>MSEQFERATFAGGCFWCMVQPFDEQPGIKEVVSGYTGGHTENPTYEEVCSDTTGHYEAVQITFDPAVFPYKKLLELFWQQIDPTDPGGQFGDRGSSYRTAIFYHNEEQRRLAEESKQALAESGRFSKPIVTEILPAKPFYRAEENHQHYYKKNAWHYNMYKEGSGRARFIRENWKKKKSAEELRSELTPMQYEVTQNDATEPPFQNEFWDHEEDGIYVDIVSGEPLFSSTDKYDAGCGWPSFTQPIRRNEIEEKLDTSFGMRRIEVRSKTADSHLGHVFDDGPGPDRARYCINSAALRFVPKEKLEEEGYGEFLSLFEK</sequence>
<dbReference type="SUPFAM" id="SSF51316">
    <property type="entry name" value="Mss4-like"/>
    <property type="match status" value="1"/>
</dbReference>
<evidence type="ECO:0000259" key="10">
    <source>
        <dbReference type="PROSITE" id="PS51790"/>
    </source>
</evidence>
<evidence type="ECO:0000256" key="2">
    <source>
        <dbReference type="ARBA" id="ARBA00007174"/>
    </source>
</evidence>
<dbReference type="GO" id="GO:0033744">
    <property type="term" value="F:L-methionine:thioredoxin-disulfide S-oxidoreductase activity"/>
    <property type="evidence" value="ECO:0007669"/>
    <property type="project" value="RHEA"/>
</dbReference>